<gene>
    <name evidence="3" type="ORF">OSJNBa0092H22.51</name>
    <name evidence="2" type="ORF">P0031A09.3</name>
</gene>
<feature type="compositionally biased region" description="Low complexity" evidence="1">
    <location>
        <begin position="19"/>
        <end position="31"/>
    </location>
</feature>
<reference evidence="3" key="2">
    <citation type="submission" date="2002-02" db="EMBL/GenBank/DDBJ databases">
        <title>Oryza sativa nipponbare(GA3) genomic DNA, chromosome 6, BAC clone:OSJNBa0092H22.</title>
        <authorList>
            <person name="Sasaki T."/>
            <person name="Matsumoto T."/>
            <person name="Yamamoto K."/>
        </authorList>
    </citation>
    <scope>NUCLEOTIDE SEQUENCE</scope>
</reference>
<dbReference type="EMBL" id="AP004630">
    <property type="protein sequence ID" value="BAD54071.1"/>
    <property type="molecule type" value="Genomic_DNA"/>
</dbReference>
<evidence type="ECO:0000313" key="2">
    <source>
        <dbReference type="EMBL" id="BAD54071.1"/>
    </source>
</evidence>
<proteinExistence type="predicted"/>
<feature type="region of interest" description="Disordered" evidence="1">
    <location>
        <begin position="80"/>
        <end position="102"/>
    </location>
</feature>
<evidence type="ECO:0000313" key="3">
    <source>
        <dbReference type="EMBL" id="BAD54187.1"/>
    </source>
</evidence>
<dbReference type="EMBL" id="AP004740">
    <property type="protein sequence ID" value="BAD54187.1"/>
    <property type="molecule type" value="Genomic_DNA"/>
</dbReference>
<reference evidence="2" key="1">
    <citation type="submission" date="2002-01" db="EMBL/GenBank/DDBJ databases">
        <title>Oryza sativa nipponbare(GA3) genomic DNA, chromosome 6, PAC clone:P0031A09.</title>
        <authorList>
            <person name="Sasaki T."/>
            <person name="Matsumoto T."/>
            <person name="Yamamoto K."/>
        </authorList>
    </citation>
    <scope>NUCLEOTIDE SEQUENCE</scope>
</reference>
<protein>
    <submittedName>
        <fullName evidence="3">Uncharacterized protein</fullName>
    </submittedName>
</protein>
<reference evidence="4" key="4">
    <citation type="journal article" date="2008" name="Nucleic Acids Res.">
        <title>The rice annotation project database (RAP-DB): 2008 update.</title>
        <authorList>
            <consortium name="The rice annotation project (RAP)"/>
        </authorList>
    </citation>
    <scope>GENOME REANNOTATION</scope>
    <source>
        <strain evidence="4">cv. Nipponbare</strain>
    </source>
</reference>
<evidence type="ECO:0000313" key="4">
    <source>
        <dbReference type="Proteomes" id="UP000000763"/>
    </source>
</evidence>
<dbReference type="AlphaFoldDB" id="Q5Z7C7"/>
<name>Q5Z7C7_ORYSJ</name>
<reference evidence="4" key="3">
    <citation type="journal article" date="2005" name="Nature">
        <title>The map-based sequence of the rice genome.</title>
        <authorList>
            <consortium name="International rice genome sequencing project (IRGSP)"/>
            <person name="Matsumoto T."/>
            <person name="Wu J."/>
            <person name="Kanamori H."/>
            <person name="Katayose Y."/>
            <person name="Fujisawa M."/>
            <person name="Namiki N."/>
            <person name="Mizuno H."/>
            <person name="Yamamoto K."/>
            <person name="Antonio B.A."/>
            <person name="Baba T."/>
            <person name="Sakata K."/>
            <person name="Nagamura Y."/>
            <person name="Aoki H."/>
            <person name="Arikawa K."/>
            <person name="Arita K."/>
            <person name="Bito T."/>
            <person name="Chiden Y."/>
            <person name="Fujitsuka N."/>
            <person name="Fukunaka R."/>
            <person name="Hamada M."/>
            <person name="Harada C."/>
            <person name="Hayashi A."/>
            <person name="Hijishita S."/>
            <person name="Honda M."/>
            <person name="Hosokawa S."/>
            <person name="Ichikawa Y."/>
            <person name="Idonuma A."/>
            <person name="Iijima M."/>
            <person name="Ikeda M."/>
            <person name="Ikeno M."/>
            <person name="Ito K."/>
            <person name="Ito S."/>
            <person name="Ito T."/>
            <person name="Ito Y."/>
            <person name="Ito Y."/>
            <person name="Iwabuchi A."/>
            <person name="Kamiya K."/>
            <person name="Karasawa W."/>
            <person name="Kurita K."/>
            <person name="Katagiri S."/>
            <person name="Kikuta A."/>
            <person name="Kobayashi H."/>
            <person name="Kobayashi N."/>
            <person name="Machita K."/>
            <person name="Maehara T."/>
            <person name="Masukawa M."/>
            <person name="Mizubayashi T."/>
            <person name="Mukai Y."/>
            <person name="Nagasaki H."/>
            <person name="Nagata Y."/>
            <person name="Naito S."/>
            <person name="Nakashima M."/>
            <person name="Nakama Y."/>
            <person name="Nakamichi Y."/>
            <person name="Nakamura M."/>
            <person name="Meguro A."/>
            <person name="Negishi M."/>
            <person name="Ohta I."/>
            <person name="Ohta T."/>
            <person name="Okamoto M."/>
            <person name="Ono N."/>
            <person name="Saji S."/>
            <person name="Sakaguchi M."/>
            <person name="Sakai K."/>
            <person name="Shibata M."/>
            <person name="Shimokawa T."/>
            <person name="Song J."/>
            <person name="Takazaki Y."/>
            <person name="Terasawa K."/>
            <person name="Tsugane M."/>
            <person name="Tsuji K."/>
            <person name="Ueda S."/>
            <person name="Waki K."/>
            <person name="Yamagata H."/>
            <person name="Yamamoto M."/>
            <person name="Yamamoto S."/>
            <person name="Yamane H."/>
            <person name="Yoshiki S."/>
            <person name="Yoshihara R."/>
            <person name="Yukawa K."/>
            <person name="Zhong H."/>
            <person name="Yano M."/>
            <person name="Yuan Q."/>
            <person name="Ouyang S."/>
            <person name="Liu J."/>
            <person name="Jones K.M."/>
            <person name="Gansberger K."/>
            <person name="Moffat K."/>
            <person name="Hill J."/>
            <person name="Bera J."/>
            <person name="Fadrosh D."/>
            <person name="Jin S."/>
            <person name="Johri S."/>
            <person name="Kim M."/>
            <person name="Overton L."/>
            <person name="Reardon M."/>
            <person name="Tsitrin T."/>
            <person name="Vuong H."/>
            <person name="Weaver B."/>
            <person name="Ciecko A."/>
            <person name="Tallon L."/>
            <person name="Jackson J."/>
            <person name="Pai G."/>
            <person name="Aken S.V."/>
            <person name="Utterback T."/>
            <person name="Reidmuller S."/>
            <person name="Feldblyum T."/>
            <person name="Hsiao J."/>
            <person name="Zismann V."/>
            <person name="Iobst S."/>
            <person name="de Vazeille A.R."/>
            <person name="Buell C.R."/>
            <person name="Ying K."/>
            <person name="Li Y."/>
            <person name="Lu T."/>
            <person name="Huang Y."/>
            <person name="Zhao Q."/>
            <person name="Feng Q."/>
            <person name="Zhang L."/>
            <person name="Zhu J."/>
            <person name="Weng Q."/>
            <person name="Mu J."/>
            <person name="Lu Y."/>
            <person name="Fan D."/>
            <person name="Liu Y."/>
            <person name="Guan J."/>
            <person name="Zhang Y."/>
            <person name="Yu S."/>
            <person name="Liu X."/>
            <person name="Zhang Y."/>
            <person name="Hong G."/>
            <person name="Han B."/>
            <person name="Choisne N."/>
            <person name="Demange N."/>
            <person name="Orjeda G."/>
            <person name="Samain S."/>
            <person name="Cattolico L."/>
            <person name="Pelletier E."/>
            <person name="Couloux A."/>
            <person name="Segurens B."/>
            <person name="Wincker P."/>
            <person name="D'Hont A."/>
            <person name="Scarpelli C."/>
            <person name="Weissenbach J."/>
            <person name="Salanoubat M."/>
            <person name="Quetier F."/>
            <person name="Yu Y."/>
            <person name="Kim H.R."/>
            <person name="Rambo T."/>
            <person name="Currie J."/>
            <person name="Collura K."/>
            <person name="Luo M."/>
            <person name="Yang T."/>
            <person name="Ammiraju J.S.S."/>
            <person name="Engler F."/>
            <person name="Soderlund C."/>
            <person name="Wing R.A."/>
            <person name="Palmer L.E."/>
            <person name="de la Bastide M."/>
            <person name="Spiegel L."/>
            <person name="Nascimento L."/>
            <person name="Zutavern T."/>
            <person name="O'Shaughnessy A."/>
            <person name="Dike S."/>
            <person name="Dedhia N."/>
            <person name="Preston R."/>
            <person name="Balija V."/>
            <person name="McCombie W.R."/>
            <person name="Chow T."/>
            <person name="Chen H."/>
            <person name="Chung M."/>
            <person name="Chen C."/>
            <person name="Shaw J."/>
            <person name="Wu H."/>
            <person name="Hsiao K."/>
            <person name="Chao Y."/>
            <person name="Chu M."/>
            <person name="Cheng C."/>
            <person name="Hour A."/>
            <person name="Lee P."/>
            <person name="Lin S."/>
            <person name="Lin Y."/>
            <person name="Liou J."/>
            <person name="Liu S."/>
            <person name="Hsing Y."/>
            <person name="Raghuvanshi S."/>
            <person name="Mohanty A."/>
            <person name="Bharti A.K."/>
            <person name="Gaur A."/>
            <person name="Gupta V."/>
            <person name="Kumar D."/>
            <person name="Ravi V."/>
            <person name="Vij S."/>
            <person name="Kapur A."/>
            <person name="Khurana P."/>
            <person name="Khurana P."/>
            <person name="Khurana J.P."/>
            <person name="Tyagi A.K."/>
            <person name="Gaikwad K."/>
            <person name="Singh A."/>
            <person name="Dalal V."/>
            <person name="Srivastava S."/>
            <person name="Dixit A."/>
            <person name="Pal A.K."/>
            <person name="Ghazi I.A."/>
            <person name="Yadav M."/>
            <person name="Pandit A."/>
            <person name="Bhargava A."/>
            <person name="Sureshbabu K."/>
            <person name="Batra K."/>
            <person name="Sharma T.R."/>
            <person name="Mohapatra T."/>
            <person name="Singh N.K."/>
            <person name="Messing J."/>
            <person name="Nelson A.B."/>
            <person name="Fuks G."/>
            <person name="Kavchok S."/>
            <person name="Keizer G."/>
            <person name="Linton E."/>
            <person name="Llaca V."/>
            <person name="Song R."/>
            <person name="Tanyolac B."/>
            <person name="Young S."/>
            <person name="Ho-Il K."/>
            <person name="Hahn J.H."/>
            <person name="Sangsakoo G."/>
            <person name="Vanavichit A."/>
            <person name="de Mattos Luiz.A.T."/>
            <person name="Zimmer P.D."/>
            <person name="Malone G."/>
            <person name="Dellagostin O."/>
            <person name="de Oliveira A.C."/>
            <person name="Bevan M."/>
            <person name="Bancroft I."/>
            <person name="Minx P."/>
            <person name="Cordum H."/>
            <person name="Wilson R."/>
            <person name="Cheng Z."/>
            <person name="Jin W."/>
            <person name="Jiang J."/>
            <person name="Leong S.A."/>
            <person name="Iwama H."/>
            <person name="Gojobori T."/>
            <person name="Itoh T."/>
            <person name="Niimura Y."/>
            <person name="Fujii Y."/>
            <person name="Habara T."/>
            <person name="Sakai H."/>
            <person name="Sato Y."/>
            <person name="Wilson G."/>
            <person name="Kumar K."/>
            <person name="McCouch S."/>
            <person name="Juretic N."/>
            <person name="Hoen D."/>
            <person name="Wright S."/>
            <person name="Bruskiewich R."/>
            <person name="Bureau T."/>
            <person name="Miyao A."/>
            <person name="Hirochika H."/>
            <person name="Nishikawa T."/>
            <person name="Kadowaki K."/>
            <person name="Sugiura M."/>
            <person name="Burr B."/>
            <person name="Sasaki T."/>
        </authorList>
    </citation>
    <scope>NUCLEOTIDE SEQUENCE [LARGE SCALE GENOMIC DNA]</scope>
    <source>
        <strain evidence="4">cv. Nipponbare</strain>
    </source>
</reference>
<dbReference type="Proteomes" id="UP000000763">
    <property type="component" value="Chromosome 6"/>
</dbReference>
<feature type="region of interest" description="Disordered" evidence="1">
    <location>
        <begin position="1"/>
        <end position="62"/>
    </location>
</feature>
<organism evidence="3 4">
    <name type="scientific">Oryza sativa subsp. japonica</name>
    <name type="common">Rice</name>
    <dbReference type="NCBI Taxonomy" id="39947"/>
    <lineage>
        <taxon>Eukaryota</taxon>
        <taxon>Viridiplantae</taxon>
        <taxon>Streptophyta</taxon>
        <taxon>Embryophyta</taxon>
        <taxon>Tracheophyta</taxon>
        <taxon>Spermatophyta</taxon>
        <taxon>Magnoliopsida</taxon>
        <taxon>Liliopsida</taxon>
        <taxon>Poales</taxon>
        <taxon>Poaceae</taxon>
        <taxon>BOP clade</taxon>
        <taxon>Oryzoideae</taxon>
        <taxon>Oryzeae</taxon>
        <taxon>Oryzinae</taxon>
        <taxon>Oryza</taxon>
        <taxon>Oryza sativa</taxon>
    </lineage>
</organism>
<accession>Q5Z7C7</accession>
<evidence type="ECO:0000256" key="1">
    <source>
        <dbReference type="SAM" id="MobiDB-lite"/>
    </source>
</evidence>
<sequence>MTIKKGGSGRAIEEYNGKAADGLDGSSARAAGSGGDDGEADPAPSALGGVMTMAGTDSGARGRWIRQCRHREGRIPSVTGGETIFRRSDEFHNSPGCNKNRG</sequence>